<dbReference type="RefSeq" id="XP_003682835.1">
    <property type="nucleotide sequence ID" value="XM_003682787.1"/>
</dbReference>
<dbReference type="EMBL" id="HE616748">
    <property type="protein sequence ID" value="CCE93624.1"/>
    <property type="molecule type" value="Genomic_DNA"/>
</dbReference>
<dbReference type="Proteomes" id="UP000005627">
    <property type="component" value="Chromosome 7"/>
</dbReference>
<name>G8ZYZ9_TORDE</name>
<keyword evidence="3" id="KW-1185">Reference proteome</keyword>
<evidence type="ECO:0008006" key="4">
    <source>
        <dbReference type="Google" id="ProtNLM"/>
    </source>
</evidence>
<proteinExistence type="predicted"/>
<reference evidence="2 3" key="1">
    <citation type="journal article" date="2011" name="Proc. Natl. Acad. Sci. U.S.A.">
        <title>Evolutionary erosion of yeast sex chromosomes by mating-type switching accidents.</title>
        <authorList>
            <person name="Gordon J.L."/>
            <person name="Armisen D."/>
            <person name="Proux-Wera E."/>
            <person name="Oheigeartaigh S.S."/>
            <person name="Byrne K.P."/>
            <person name="Wolfe K.H."/>
        </authorList>
    </citation>
    <scope>NUCLEOTIDE SEQUENCE [LARGE SCALE GENOMIC DNA]</scope>
    <source>
        <strain evidence="3">ATCC 10662 / CBS 1146 / NBRC 0425 / NCYC 2629 / NRRL Y-866</strain>
    </source>
</reference>
<dbReference type="OrthoDB" id="4063755at2759"/>
<dbReference type="KEGG" id="tdl:TDEL_0G02570"/>
<organism evidence="2 3">
    <name type="scientific">Torulaspora delbrueckii</name>
    <name type="common">Yeast</name>
    <name type="synonym">Candida colliculosa</name>
    <dbReference type="NCBI Taxonomy" id="4950"/>
    <lineage>
        <taxon>Eukaryota</taxon>
        <taxon>Fungi</taxon>
        <taxon>Dikarya</taxon>
        <taxon>Ascomycota</taxon>
        <taxon>Saccharomycotina</taxon>
        <taxon>Saccharomycetes</taxon>
        <taxon>Saccharomycetales</taxon>
        <taxon>Saccharomycetaceae</taxon>
        <taxon>Torulaspora</taxon>
    </lineage>
</organism>
<gene>
    <name evidence="2" type="primary">TDEL0G02570</name>
    <name evidence="2" type="ORF">TDEL_0G02570</name>
</gene>
<sequence>MNVLIVLAVIVSVVRASLALNDHLSFVLPAIKGADARTRADGGQFCFELESPFAETGSELLFVVDVVCGLPQHTDVHRFGGTNVQRGKQSLDMAIYNAENGDLIRSKRNLPVGTSVIEVNPFGSRRFKFCFVNLSYDSSWRFLDVQMSLTVKVATYRSLQGRRRKSLLFHEMAIDTMQEMDHCAKKLLTVTETRENSELLRLERQRRDFNEEVFTWLLYGEAAFTVAVVSSQIWVGSHFMHQFRDRARDLRRNRKLSH</sequence>
<protein>
    <recommendedName>
        <fullName evidence="4">GOLD domain-containing protein</fullName>
    </recommendedName>
</protein>
<accession>G8ZYZ9</accession>
<dbReference type="FunCoup" id="G8ZYZ9">
    <property type="interactions" value="68"/>
</dbReference>
<evidence type="ECO:0000256" key="1">
    <source>
        <dbReference type="SAM" id="SignalP"/>
    </source>
</evidence>
<dbReference type="AlphaFoldDB" id="G8ZYZ9"/>
<evidence type="ECO:0000313" key="2">
    <source>
        <dbReference type="EMBL" id="CCE93624.1"/>
    </source>
</evidence>
<dbReference type="GeneID" id="11504840"/>
<dbReference type="GO" id="GO:0005829">
    <property type="term" value="C:cytosol"/>
    <property type="evidence" value="ECO:0007669"/>
    <property type="project" value="EnsemblFungi"/>
</dbReference>
<evidence type="ECO:0000313" key="3">
    <source>
        <dbReference type="Proteomes" id="UP000005627"/>
    </source>
</evidence>
<feature type="chain" id="PRO_5003519351" description="GOLD domain-containing protein" evidence="1">
    <location>
        <begin position="20"/>
        <end position="258"/>
    </location>
</feature>
<dbReference type="HOGENOM" id="CLU_087673_0_0_1"/>
<keyword evidence="1" id="KW-0732">Signal</keyword>
<feature type="signal peptide" evidence="1">
    <location>
        <begin position="1"/>
        <end position="19"/>
    </location>
</feature>
<dbReference type="eggNOG" id="ENOG502S8MW">
    <property type="taxonomic scope" value="Eukaryota"/>
</dbReference>
<dbReference type="InParanoid" id="G8ZYZ9"/>